<dbReference type="Pfam" id="PF04055">
    <property type="entry name" value="Radical_SAM"/>
    <property type="match status" value="1"/>
</dbReference>
<dbReference type="GO" id="GO:0003824">
    <property type="term" value="F:catalytic activity"/>
    <property type="evidence" value="ECO:0007669"/>
    <property type="project" value="InterPro"/>
</dbReference>
<dbReference type="Gene3D" id="3.80.30.30">
    <property type="match status" value="1"/>
</dbReference>
<dbReference type="SFLD" id="SFLDS00029">
    <property type="entry name" value="Radical_SAM"/>
    <property type="match status" value="1"/>
</dbReference>
<dbReference type="SUPFAM" id="SSF102114">
    <property type="entry name" value="Radical SAM enzymes"/>
    <property type="match status" value="1"/>
</dbReference>
<dbReference type="PANTHER" id="PTHR43432:SF6">
    <property type="entry name" value="RADICAL SAM CORE DOMAIN-CONTAINING PROTEIN"/>
    <property type="match status" value="1"/>
</dbReference>
<feature type="domain" description="Radical SAM core" evidence="4">
    <location>
        <begin position="23"/>
        <end position="187"/>
    </location>
</feature>
<keyword evidence="1" id="KW-0479">Metal-binding</keyword>
<dbReference type="InterPro" id="IPR040086">
    <property type="entry name" value="MJ0683-like"/>
</dbReference>
<dbReference type="PANTHER" id="PTHR43432">
    <property type="entry name" value="SLR0285 PROTEIN"/>
    <property type="match status" value="1"/>
</dbReference>
<dbReference type="Proteomes" id="UP000886014">
    <property type="component" value="Unassembled WGS sequence"/>
</dbReference>
<keyword evidence="2" id="KW-0408">Iron</keyword>
<dbReference type="SFLD" id="SFLDG01084">
    <property type="entry name" value="Uncharacterised_Radical_SAM_Su"/>
    <property type="match status" value="1"/>
</dbReference>
<dbReference type="GO" id="GO:0046872">
    <property type="term" value="F:metal ion binding"/>
    <property type="evidence" value="ECO:0007669"/>
    <property type="project" value="UniProtKB-KW"/>
</dbReference>
<evidence type="ECO:0000256" key="3">
    <source>
        <dbReference type="ARBA" id="ARBA00023014"/>
    </source>
</evidence>
<dbReference type="InterPro" id="IPR058240">
    <property type="entry name" value="rSAM_sf"/>
</dbReference>
<organism evidence="5">
    <name type="scientific">candidate division WOR-3 bacterium</name>
    <dbReference type="NCBI Taxonomy" id="2052148"/>
    <lineage>
        <taxon>Bacteria</taxon>
        <taxon>Bacteria division WOR-3</taxon>
    </lineage>
</organism>
<gene>
    <name evidence="5" type="ORF">ENL41_00385</name>
</gene>
<proteinExistence type="predicted"/>
<reference evidence="5" key="1">
    <citation type="journal article" date="2020" name="mSystems">
        <title>Genome- and Community-Level Interaction Insights into Carbon Utilization and Element Cycling Functions of Hydrothermarchaeota in Hydrothermal Sediment.</title>
        <authorList>
            <person name="Zhou Z."/>
            <person name="Liu Y."/>
            <person name="Xu W."/>
            <person name="Pan J."/>
            <person name="Luo Z.H."/>
            <person name="Li M."/>
        </authorList>
    </citation>
    <scope>NUCLEOTIDE SEQUENCE [LARGE SCALE GENOMIC DNA]</scope>
    <source>
        <strain evidence="5">HyVt-94</strain>
    </source>
</reference>
<dbReference type="AlphaFoldDB" id="A0A7C5E123"/>
<dbReference type="GO" id="GO:0051536">
    <property type="term" value="F:iron-sulfur cluster binding"/>
    <property type="evidence" value="ECO:0007669"/>
    <property type="project" value="UniProtKB-KW"/>
</dbReference>
<feature type="non-terminal residue" evidence="5">
    <location>
        <position position="209"/>
    </location>
</feature>
<dbReference type="InterPro" id="IPR007197">
    <property type="entry name" value="rSAM"/>
</dbReference>
<evidence type="ECO:0000256" key="1">
    <source>
        <dbReference type="ARBA" id="ARBA00022723"/>
    </source>
</evidence>
<dbReference type="CDD" id="cd01335">
    <property type="entry name" value="Radical_SAM"/>
    <property type="match status" value="1"/>
</dbReference>
<evidence type="ECO:0000256" key="2">
    <source>
        <dbReference type="ARBA" id="ARBA00023004"/>
    </source>
</evidence>
<protein>
    <submittedName>
        <fullName evidence="5">Radical SAM protein</fullName>
    </submittedName>
</protein>
<keyword evidence="3" id="KW-0411">Iron-sulfur</keyword>
<sequence length="209" mass="23935">MVVRKIKAKSILNKSKIFDYCLNPYTGCQLKCRYCYARLFIPRYSGHKEPWGEFVDVKINAVELLKRQLQRAKKGTVWISSVCDPYQPLEAKFKLTRGCLEQLLEKQFPVIIQTKSTLVLRELDLFKQFEAIEVGFTIATADEKVAKLFEPLASPVQERIKALNTIHSQGIRTFAFIGPLLPGNPEELVTQLAGKVDYVYIDRMNYPAS</sequence>
<name>A0A7C5E123_UNCW3</name>
<evidence type="ECO:0000259" key="4">
    <source>
        <dbReference type="Pfam" id="PF04055"/>
    </source>
</evidence>
<accession>A0A7C5E123</accession>
<comment type="caution">
    <text evidence="5">The sequence shown here is derived from an EMBL/GenBank/DDBJ whole genome shotgun (WGS) entry which is preliminary data.</text>
</comment>
<evidence type="ECO:0000313" key="5">
    <source>
        <dbReference type="EMBL" id="HHF57864.1"/>
    </source>
</evidence>
<dbReference type="EMBL" id="DRTV01000031">
    <property type="protein sequence ID" value="HHF57864.1"/>
    <property type="molecule type" value="Genomic_DNA"/>
</dbReference>